<dbReference type="PROSITE" id="PS00107">
    <property type="entry name" value="PROTEIN_KINASE_ATP"/>
    <property type="match status" value="1"/>
</dbReference>
<dbReference type="SMART" id="SM00322">
    <property type="entry name" value="KH"/>
    <property type="match status" value="2"/>
</dbReference>
<evidence type="ECO:0000256" key="7">
    <source>
        <dbReference type="PIRSR" id="PIRSR630616-2"/>
    </source>
</evidence>
<dbReference type="EMBL" id="CAJNNW010026543">
    <property type="protein sequence ID" value="CAE8686172.1"/>
    <property type="molecule type" value="Genomic_DNA"/>
</dbReference>
<feature type="binding site" evidence="7">
    <location>
        <begin position="181"/>
        <end position="182"/>
    </location>
    <ligand>
        <name>ATP</name>
        <dbReference type="ChEBI" id="CHEBI:30616"/>
    </ligand>
</feature>
<keyword evidence="4" id="KW-0418">Kinase</keyword>
<proteinExistence type="predicted"/>
<feature type="binding site" evidence="7">
    <location>
        <position position="203"/>
    </location>
    <ligand>
        <name>ATP</name>
        <dbReference type="ChEBI" id="CHEBI:30616"/>
    </ligand>
</feature>
<feature type="active site" description="Proton acceptor" evidence="6">
    <location>
        <position position="177"/>
    </location>
</feature>
<evidence type="ECO:0000313" key="14">
    <source>
        <dbReference type="Proteomes" id="UP000626109"/>
    </source>
</evidence>
<evidence type="ECO:0000256" key="9">
    <source>
        <dbReference type="PROSITE-ProRule" id="PRU00117"/>
    </source>
</evidence>
<dbReference type="Gene3D" id="3.30.310.210">
    <property type="match status" value="1"/>
</dbReference>
<dbReference type="InterPro" id="IPR004088">
    <property type="entry name" value="KH_dom_type_1"/>
</dbReference>
<keyword evidence="3 7" id="KW-0547">Nucleotide-binding</keyword>
<feature type="region of interest" description="Disordered" evidence="11">
    <location>
        <begin position="356"/>
        <end position="381"/>
    </location>
</feature>
<evidence type="ECO:0000256" key="6">
    <source>
        <dbReference type="PIRSR" id="PIRSR630616-1"/>
    </source>
</evidence>
<name>A0A813JUK1_POLGL</name>
<evidence type="ECO:0000256" key="11">
    <source>
        <dbReference type="SAM" id="MobiDB-lite"/>
    </source>
</evidence>
<reference evidence="13" key="1">
    <citation type="submission" date="2021-02" db="EMBL/GenBank/DDBJ databases">
        <authorList>
            <person name="Dougan E. K."/>
            <person name="Rhodes N."/>
            <person name="Thang M."/>
            <person name="Chan C."/>
        </authorList>
    </citation>
    <scope>NUCLEOTIDE SEQUENCE</scope>
</reference>
<dbReference type="InterPro" id="IPR030616">
    <property type="entry name" value="Aur-like"/>
</dbReference>
<evidence type="ECO:0000259" key="12">
    <source>
        <dbReference type="PROSITE" id="PS50011"/>
    </source>
</evidence>
<dbReference type="InterPro" id="IPR004087">
    <property type="entry name" value="KH_dom"/>
</dbReference>
<feature type="compositionally biased region" description="Low complexity" evidence="11">
    <location>
        <begin position="367"/>
        <end position="381"/>
    </location>
</feature>
<dbReference type="CDD" id="cd00105">
    <property type="entry name" value="KH-I"/>
    <property type="match status" value="2"/>
</dbReference>
<evidence type="ECO:0000256" key="3">
    <source>
        <dbReference type="ARBA" id="ARBA00022741"/>
    </source>
</evidence>
<feature type="binding site" evidence="7 10">
    <location>
        <position position="76"/>
    </location>
    <ligand>
        <name>ATP</name>
        <dbReference type="ChEBI" id="CHEBI:30616"/>
    </ligand>
</feature>
<feature type="cross-link" description="Glycyl lysine isopeptide (Lys-Gly) (interchain with G-Cter in SUMO2)" evidence="8">
    <location>
        <position position="179"/>
    </location>
</feature>
<sequence length="645" mass="69651">MAGIVDVKTDSEDDITEVVDVSGGSDDEGLVEVRTGAPPLRFQGYRRGRELGRGASGQVFVCHKKGCKEGGGFAVKAVDLRRLQLQPNAEREQKKLSREVEILKRLPPHPGIVSLIDTFEEGDWFLLVLELVGGGDLYTVLTNREPPRLQERESSFVLRQLAAGLEFLHGQGIIHRDMKLENVLVASERRERPFVFYTVKITDFGLSKSVGAGYSDARSTVGTRPYTAPEVLREDSHDFSSDLWCLGVLSFVLLAGHFPFSKIPTLQEELEPIVNKLKISEAGKSVLLGLLTLDPRQRWTLEALSCHEWVCEDDVEGRQLKRRTVSASPNTTRAADPGALAGLSALRLPSALRQSGSLFGSEDRSQQTEAPTAAAAAAEQMAPPKVVPGAAVDVKLEVPELPISSRTQTGEKQQLSPGAASGTAAVSSSIALIKASEVSPASLQPDVMQVHMVIPDRFAGVVMGSTSCGGPQLQKIAATLGCQVRMISRRGVADHRVVIIGNYNQCVIVQELVHGRLFDALRAEGQEPMTETEVVVLVRAEAAGMVVGKQGWVLKQIRKQSDAKINLLREEVRGQRPCIIAGSMQSILRAEKHVFDLVGAVPIAAPAPEALSGPRRGWEPHGPDLPRTRVSAEPLAGASAEPILA</sequence>
<dbReference type="InterPro" id="IPR011009">
    <property type="entry name" value="Kinase-like_dom_sf"/>
</dbReference>
<evidence type="ECO:0000256" key="8">
    <source>
        <dbReference type="PIRSR" id="PIRSR630616-3"/>
    </source>
</evidence>
<keyword evidence="1" id="KW-0723">Serine/threonine-protein kinase</keyword>
<feature type="domain" description="Protein kinase" evidence="12">
    <location>
        <begin position="45"/>
        <end position="310"/>
    </location>
</feature>
<dbReference type="PROSITE" id="PS50011">
    <property type="entry name" value="PROTEIN_KINASE_DOM"/>
    <property type="match status" value="1"/>
</dbReference>
<keyword evidence="2" id="KW-0808">Transferase</keyword>
<dbReference type="PROSITE" id="PS50084">
    <property type="entry name" value="KH_TYPE_1"/>
    <property type="match status" value="1"/>
</dbReference>
<dbReference type="InterPro" id="IPR008271">
    <property type="entry name" value="Ser/Thr_kinase_AS"/>
</dbReference>
<dbReference type="Pfam" id="PF00069">
    <property type="entry name" value="Pkinase"/>
    <property type="match status" value="1"/>
</dbReference>
<evidence type="ECO:0000256" key="1">
    <source>
        <dbReference type="ARBA" id="ARBA00022527"/>
    </source>
</evidence>
<comment type="caution">
    <text evidence="13">The sequence shown here is derived from an EMBL/GenBank/DDBJ whole genome shotgun (WGS) entry which is preliminary data.</text>
</comment>
<dbReference type="GO" id="GO:0003723">
    <property type="term" value="F:RNA binding"/>
    <property type="evidence" value="ECO:0007669"/>
    <property type="project" value="UniProtKB-UniRule"/>
</dbReference>
<feature type="region of interest" description="Disordered" evidence="11">
    <location>
        <begin position="609"/>
        <end position="645"/>
    </location>
</feature>
<keyword evidence="9" id="KW-0694">RNA-binding</keyword>
<dbReference type="InterPro" id="IPR000719">
    <property type="entry name" value="Prot_kinase_dom"/>
</dbReference>
<dbReference type="AlphaFoldDB" id="A0A813JUK1"/>
<dbReference type="GO" id="GO:0005524">
    <property type="term" value="F:ATP binding"/>
    <property type="evidence" value="ECO:0007669"/>
    <property type="project" value="UniProtKB-UniRule"/>
</dbReference>
<evidence type="ECO:0000256" key="10">
    <source>
        <dbReference type="PROSITE-ProRule" id="PRU10141"/>
    </source>
</evidence>
<evidence type="ECO:0000256" key="4">
    <source>
        <dbReference type="ARBA" id="ARBA00022777"/>
    </source>
</evidence>
<dbReference type="Proteomes" id="UP000626109">
    <property type="component" value="Unassembled WGS sequence"/>
</dbReference>
<protein>
    <recommendedName>
        <fullName evidence="12">Protein kinase domain-containing protein</fullName>
    </recommendedName>
</protein>
<dbReference type="SUPFAM" id="SSF56112">
    <property type="entry name" value="Protein kinase-like (PK-like)"/>
    <property type="match status" value="1"/>
</dbReference>
<dbReference type="SUPFAM" id="SSF54791">
    <property type="entry name" value="Eukaryotic type KH-domain (KH-domain type I)"/>
    <property type="match status" value="2"/>
</dbReference>
<dbReference type="Pfam" id="PF00013">
    <property type="entry name" value="KH_1"/>
    <property type="match status" value="1"/>
</dbReference>
<gene>
    <name evidence="13" type="ORF">PGLA2088_LOCUS24846</name>
</gene>
<dbReference type="PANTHER" id="PTHR24350">
    <property type="entry name" value="SERINE/THREONINE-PROTEIN KINASE IAL-RELATED"/>
    <property type="match status" value="1"/>
</dbReference>
<dbReference type="Gene3D" id="1.10.510.10">
    <property type="entry name" value="Transferase(Phosphotransferase) domain 1"/>
    <property type="match status" value="1"/>
</dbReference>
<evidence type="ECO:0000256" key="2">
    <source>
        <dbReference type="ARBA" id="ARBA00022679"/>
    </source>
</evidence>
<dbReference type="InterPro" id="IPR036612">
    <property type="entry name" value="KH_dom_type_1_sf"/>
</dbReference>
<dbReference type="PROSITE" id="PS00108">
    <property type="entry name" value="PROTEIN_KINASE_ST"/>
    <property type="match status" value="1"/>
</dbReference>
<dbReference type="InterPro" id="IPR017441">
    <property type="entry name" value="Protein_kinase_ATP_BS"/>
</dbReference>
<organism evidence="13 14">
    <name type="scientific">Polarella glacialis</name>
    <name type="common">Dinoflagellate</name>
    <dbReference type="NCBI Taxonomy" id="89957"/>
    <lineage>
        <taxon>Eukaryota</taxon>
        <taxon>Sar</taxon>
        <taxon>Alveolata</taxon>
        <taxon>Dinophyceae</taxon>
        <taxon>Suessiales</taxon>
        <taxon>Suessiaceae</taxon>
        <taxon>Polarella</taxon>
    </lineage>
</organism>
<evidence type="ECO:0000313" key="13">
    <source>
        <dbReference type="EMBL" id="CAE8686172.1"/>
    </source>
</evidence>
<feature type="compositionally biased region" description="Basic and acidic residues" evidence="11">
    <location>
        <begin position="616"/>
        <end position="627"/>
    </location>
</feature>
<dbReference type="GO" id="GO:0004674">
    <property type="term" value="F:protein serine/threonine kinase activity"/>
    <property type="evidence" value="ECO:0007669"/>
    <property type="project" value="UniProtKB-KW"/>
</dbReference>
<dbReference type="SMART" id="SM00220">
    <property type="entry name" value="S_TKc"/>
    <property type="match status" value="1"/>
</dbReference>
<accession>A0A813JUK1</accession>
<evidence type="ECO:0000256" key="5">
    <source>
        <dbReference type="ARBA" id="ARBA00022840"/>
    </source>
</evidence>
<keyword evidence="5 7" id="KW-0067">ATP-binding</keyword>